<dbReference type="Gene3D" id="3.40.630.30">
    <property type="match status" value="1"/>
</dbReference>
<protein>
    <submittedName>
        <fullName evidence="2">N-acetyltransferase</fullName>
    </submittedName>
</protein>
<dbReference type="GO" id="GO:0016740">
    <property type="term" value="F:transferase activity"/>
    <property type="evidence" value="ECO:0007669"/>
    <property type="project" value="UniProtKB-KW"/>
</dbReference>
<gene>
    <name evidence="2" type="ORF">HZF10_14080</name>
</gene>
<dbReference type="Pfam" id="PF14542">
    <property type="entry name" value="Acetyltransf_CG"/>
    <property type="match status" value="1"/>
</dbReference>
<feature type="domain" description="N-acetyltransferase" evidence="1">
    <location>
        <begin position="4"/>
        <end position="89"/>
    </location>
</feature>
<evidence type="ECO:0000259" key="1">
    <source>
        <dbReference type="PROSITE" id="PS51729"/>
    </source>
</evidence>
<dbReference type="RefSeq" id="WP_176006860.1">
    <property type="nucleotide sequence ID" value="NZ_JABWMI010000015.1"/>
</dbReference>
<dbReference type="InterPro" id="IPR016181">
    <property type="entry name" value="Acyl_CoA_acyltransferase"/>
</dbReference>
<dbReference type="SUPFAM" id="SSF55729">
    <property type="entry name" value="Acyl-CoA N-acyltransferases (Nat)"/>
    <property type="match status" value="1"/>
</dbReference>
<organism evidence="2 3">
    <name type="scientific">Flavobacterium agri</name>
    <dbReference type="NCBI Taxonomy" id="2743471"/>
    <lineage>
        <taxon>Bacteria</taxon>
        <taxon>Pseudomonadati</taxon>
        <taxon>Bacteroidota</taxon>
        <taxon>Flavobacteriia</taxon>
        <taxon>Flavobacteriales</taxon>
        <taxon>Flavobacteriaceae</taxon>
        <taxon>Flavobacterium</taxon>
    </lineage>
</organism>
<dbReference type="InterPro" id="IPR031165">
    <property type="entry name" value="GNAT_YJDJ"/>
</dbReference>
<dbReference type="PROSITE" id="PS51729">
    <property type="entry name" value="GNAT_YJDJ"/>
    <property type="match status" value="1"/>
</dbReference>
<keyword evidence="3" id="KW-1185">Reference proteome</keyword>
<evidence type="ECO:0000313" key="2">
    <source>
        <dbReference type="EMBL" id="NYA72054.1"/>
    </source>
</evidence>
<sequence length="94" mass="10984">MEIKDNTFQRQFEASTDGKLVTVEYSHQERKIFLTRIVTPEGFDNEDFINAMLTQILEEACDKKFKVVPTFPKIAAFFRKNPKYKELLPPGIKI</sequence>
<keyword evidence="2" id="KW-0808">Transferase</keyword>
<dbReference type="EMBL" id="JACBJI010000006">
    <property type="protein sequence ID" value="NYA72054.1"/>
    <property type="molecule type" value="Genomic_DNA"/>
</dbReference>
<proteinExistence type="predicted"/>
<dbReference type="AlphaFoldDB" id="A0A7Y8Y3R5"/>
<comment type="caution">
    <text evidence="2">The sequence shown here is derived from an EMBL/GenBank/DDBJ whole genome shotgun (WGS) entry which is preliminary data.</text>
</comment>
<accession>A0A7Y8Y3R5</accession>
<dbReference type="Proteomes" id="UP000535020">
    <property type="component" value="Unassembled WGS sequence"/>
</dbReference>
<name>A0A7Y8Y3R5_9FLAO</name>
<evidence type="ECO:0000313" key="3">
    <source>
        <dbReference type="Proteomes" id="UP000535020"/>
    </source>
</evidence>
<reference evidence="2 3" key="1">
    <citation type="submission" date="2020-07" db="EMBL/GenBank/DDBJ databases">
        <authorList>
            <person name="Sun Q."/>
        </authorList>
    </citation>
    <scope>NUCLEOTIDE SEQUENCE [LARGE SCALE GENOMIC DNA]</scope>
    <source>
        <strain evidence="2 3">MAH-1</strain>
    </source>
</reference>